<accession>A0A2K9E2C0</accession>
<dbReference type="InterPro" id="IPR036291">
    <property type="entry name" value="NAD(P)-bd_dom_sf"/>
</dbReference>
<keyword evidence="5" id="KW-1185">Reference proteome</keyword>
<dbReference type="EMBL" id="NEMB01000003">
    <property type="protein sequence ID" value="PQQ67789.1"/>
    <property type="molecule type" value="Genomic_DNA"/>
</dbReference>
<dbReference type="Gene3D" id="3.30.360.10">
    <property type="entry name" value="Dihydrodipicolinate Reductase, domain 2"/>
    <property type="match status" value="1"/>
</dbReference>
<dbReference type="PANTHER" id="PTHR43377">
    <property type="entry name" value="BILIVERDIN REDUCTASE A"/>
    <property type="match status" value="1"/>
</dbReference>
<dbReference type="AlphaFoldDB" id="A0A2K9E2C0"/>
<dbReference type="PANTHER" id="PTHR43377:SF1">
    <property type="entry name" value="BILIVERDIN REDUCTASE A"/>
    <property type="match status" value="1"/>
</dbReference>
<proteinExistence type="predicted"/>
<name>A0A2K9E2C0_9FIRM</name>
<dbReference type="GO" id="GO:0000166">
    <property type="term" value="F:nucleotide binding"/>
    <property type="evidence" value="ECO:0007669"/>
    <property type="project" value="InterPro"/>
</dbReference>
<dbReference type="EMBL" id="CP025197">
    <property type="protein sequence ID" value="AUG57892.1"/>
    <property type="molecule type" value="Genomic_DNA"/>
</dbReference>
<dbReference type="Proteomes" id="UP000239720">
    <property type="component" value="Unassembled WGS sequence"/>
</dbReference>
<sequence length="303" mass="35132">MNCIVVGYGSIGKRHVNVLKKLNCKVAVVSRRKIEYPLTYNSISTALKSERPDYVIVANETAKHYDTLKELSENSFNGTVMVEKPLFEKRHDMPQNNFKNVYVGYNLRFNPIIKKLYRIIKNEKVLFAKAYAGQYLPYWRVGRDYTFTYSAKKNEGGGVLLDLSHELDYCTWLFGNWSEMTAIGGKYSSLKIDSEDVFCITMAAEKCPVVQINLNYLDKIGRREITVITDKKTIIADLTGQKIQINKKVIRYNITRDYTYYMQHKAVLKGETHCLCTLEEGMNILDMVFYAKEALKKKEWVKR</sequence>
<evidence type="ECO:0000259" key="2">
    <source>
        <dbReference type="Pfam" id="PF22725"/>
    </source>
</evidence>
<dbReference type="InterPro" id="IPR051450">
    <property type="entry name" value="Gfo/Idh/MocA_Oxidoreductases"/>
</dbReference>
<evidence type="ECO:0000259" key="1">
    <source>
        <dbReference type="Pfam" id="PF01408"/>
    </source>
</evidence>
<dbReference type="Proteomes" id="UP000233534">
    <property type="component" value="Chromosome"/>
</dbReference>
<dbReference type="SUPFAM" id="SSF55347">
    <property type="entry name" value="Glyceraldehyde-3-phosphate dehydrogenase-like, C-terminal domain"/>
    <property type="match status" value="1"/>
</dbReference>
<dbReference type="InterPro" id="IPR055170">
    <property type="entry name" value="GFO_IDH_MocA-like_dom"/>
</dbReference>
<protein>
    <submittedName>
        <fullName evidence="3 4">Oxidoreductase</fullName>
    </submittedName>
</protein>
<feature type="domain" description="GFO/IDH/MocA-like oxidoreductase" evidence="2">
    <location>
        <begin position="137"/>
        <end position="234"/>
    </location>
</feature>
<dbReference type="InterPro" id="IPR000683">
    <property type="entry name" value="Gfo/Idh/MocA-like_OxRdtase_N"/>
</dbReference>
<evidence type="ECO:0000313" key="5">
    <source>
        <dbReference type="Proteomes" id="UP000233534"/>
    </source>
</evidence>
<dbReference type="Gene3D" id="3.40.50.720">
    <property type="entry name" value="NAD(P)-binding Rossmann-like Domain"/>
    <property type="match status" value="1"/>
</dbReference>
<evidence type="ECO:0000313" key="3">
    <source>
        <dbReference type="EMBL" id="AUG57892.1"/>
    </source>
</evidence>
<dbReference type="RefSeq" id="WP_101301797.1">
    <property type="nucleotide sequence ID" value="NZ_CP025197.1"/>
</dbReference>
<dbReference type="OrthoDB" id="9815825at2"/>
<feature type="domain" description="Gfo/Idh/MocA-like oxidoreductase N-terminal" evidence="1">
    <location>
        <begin position="1"/>
        <end position="88"/>
    </location>
</feature>
<gene>
    <name evidence="4" type="ORF">B9R14_14210</name>
    <name evidence="3" type="ORF">HVS_09975</name>
</gene>
<organism evidence="3 5">
    <name type="scientific">Acetivibrio saccincola</name>
    <dbReference type="NCBI Taxonomy" id="1677857"/>
    <lineage>
        <taxon>Bacteria</taxon>
        <taxon>Bacillati</taxon>
        <taxon>Bacillota</taxon>
        <taxon>Clostridia</taxon>
        <taxon>Eubacteriales</taxon>
        <taxon>Oscillospiraceae</taxon>
        <taxon>Acetivibrio</taxon>
    </lineage>
</organism>
<reference evidence="3 5" key="1">
    <citation type="submission" date="2017-12" db="EMBL/GenBank/DDBJ databases">
        <title>Complete genome sequence of Herbivorax saccincola GGR1, a novel Cellulosome-producing hydrolytic bacterium in a thermophilic biogas plant, established by Illumina and Nanopore MinION sequencing.</title>
        <authorList>
            <person name="Pechtl A."/>
            <person name="Ruckert C."/>
            <person name="Koeck D.E."/>
            <person name="Maus I."/>
            <person name="Winkler A."/>
            <person name="Kalinowski J."/>
            <person name="Puhler A."/>
            <person name="Schwarz W.W."/>
            <person name="Zverlov V.V."/>
            <person name="Schluter A."/>
            <person name="Liebl W."/>
        </authorList>
    </citation>
    <scope>NUCLEOTIDE SEQUENCE [LARGE SCALE GENOMIC DNA]</scope>
    <source>
        <strain evidence="3">GGR1</strain>
        <strain evidence="5">SR1</strain>
    </source>
</reference>
<evidence type="ECO:0000313" key="4">
    <source>
        <dbReference type="EMBL" id="PQQ67789.1"/>
    </source>
</evidence>
<dbReference type="Pfam" id="PF01408">
    <property type="entry name" value="GFO_IDH_MocA"/>
    <property type="match status" value="1"/>
</dbReference>
<dbReference type="SUPFAM" id="SSF51735">
    <property type="entry name" value="NAD(P)-binding Rossmann-fold domains"/>
    <property type="match status" value="1"/>
</dbReference>
<evidence type="ECO:0000313" key="6">
    <source>
        <dbReference type="Proteomes" id="UP000239720"/>
    </source>
</evidence>
<dbReference type="Pfam" id="PF22725">
    <property type="entry name" value="GFO_IDH_MocA_C3"/>
    <property type="match status" value="1"/>
</dbReference>
<dbReference type="KEGG" id="hsc:HVS_09975"/>
<reference evidence="4 6" key="2">
    <citation type="journal article" date="2018" name="Syst. Appl. Microbiol.">
        <title>Characterization and high-quality draft genome sequence of Herbivorax saccincola A7, an anaerobic, alkaliphilic, thermophilic, cellulolytic, and xylanolytic bacterium.</title>
        <authorList>
            <person name="Aikawa S."/>
            <person name="Baramee S."/>
            <person name="Sermsathanaswadi J."/>
            <person name="Thianheng P."/>
            <person name="Tachaapaikoon C."/>
            <person name="Shikata A."/>
            <person name="Waeonukul R."/>
            <person name="Pason P."/>
            <person name="Ratanakhanokchai K."/>
            <person name="Kosugi A."/>
        </authorList>
    </citation>
    <scope>NUCLEOTIDE SEQUENCE [LARGE SCALE GENOMIC DNA]</scope>
    <source>
        <strain evidence="4 6">A7</strain>
    </source>
</reference>